<evidence type="ECO:0000256" key="1">
    <source>
        <dbReference type="SAM" id="SignalP"/>
    </source>
</evidence>
<organism evidence="2 3">
    <name type="scientific">Candidatus Scalindua rubra</name>
    <dbReference type="NCBI Taxonomy" id="1872076"/>
    <lineage>
        <taxon>Bacteria</taxon>
        <taxon>Pseudomonadati</taxon>
        <taxon>Planctomycetota</taxon>
        <taxon>Candidatus Brocadiia</taxon>
        <taxon>Candidatus Brocadiales</taxon>
        <taxon>Candidatus Scalinduaceae</taxon>
        <taxon>Candidatus Scalindua</taxon>
    </lineage>
</organism>
<protein>
    <recommendedName>
        <fullName evidence="4">Lipoprotein</fullName>
    </recommendedName>
</protein>
<comment type="caution">
    <text evidence="2">The sequence shown here is derived from an EMBL/GenBank/DDBJ whole genome shotgun (WGS) entry which is preliminary data.</text>
</comment>
<accession>A0A1E3XGC8</accession>
<proteinExistence type="predicted"/>
<reference evidence="2 3" key="1">
    <citation type="submission" date="2016-07" db="EMBL/GenBank/DDBJ databases">
        <title>Draft genome of Scalindua rubra, obtained from a brine-seawater interface in the Red Sea, sheds light on salt adaptation in anammox bacteria.</title>
        <authorList>
            <person name="Speth D.R."/>
            <person name="Lagkouvardos I."/>
            <person name="Wang Y."/>
            <person name="Qian P.-Y."/>
            <person name="Dutilh B.E."/>
            <person name="Jetten M.S."/>
        </authorList>
    </citation>
    <scope>NUCLEOTIDE SEQUENCE [LARGE SCALE GENOMIC DNA]</scope>
    <source>
        <strain evidence="2">BSI-1</strain>
    </source>
</reference>
<feature type="signal peptide" evidence="1">
    <location>
        <begin position="1"/>
        <end position="20"/>
    </location>
</feature>
<sequence length="164" mass="18211">MKTSFVLIIAALLLTSCATAYQKRGLTGGFSETQLGENIFQISFKGNAYTSHERALDFNFLRSAEITLENGFRYFVIVDSEKYSKTGTYTTPTTYHTTGNAYAYGNYGHGSATTTTTGGQTYSFSKPRTTNTIVCFKDKPEIGALVYDATFIVRSIKEKYDIKN</sequence>
<evidence type="ECO:0000313" key="3">
    <source>
        <dbReference type="Proteomes" id="UP000094056"/>
    </source>
</evidence>
<dbReference type="Proteomes" id="UP000094056">
    <property type="component" value="Unassembled WGS sequence"/>
</dbReference>
<evidence type="ECO:0008006" key="4">
    <source>
        <dbReference type="Google" id="ProtNLM"/>
    </source>
</evidence>
<dbReference type="AlphaFoldDB" id="A0A1E3XGC8"/>
<dbReference type="EMBL" id="MAYW01000002">
    <property type="protein sequence ID" value="ODS34696.1"/>
    <property type="molecule type" value="Genomic_DNA"/>
</dbReference>
<dbReference type="PROSITE" id="PS51257">
    <property type="entry name" value="PROKAR_LIPOPROTEIN"/>
    <property type="match status" value="1"/>
</dbReference>
<feature type="chain" id="PRO_5009140118" description="Lipoprotein" evidence="1">
    <location>
        <begin position="21"/>
        <end position="164"/>
    </location>
</feature>
<dbReference type="NCBIfam" id="NF047637">
    <property type="entry name" value="lipo_CC0125"/>
    <property type="match status" value="1"/>
</dbReference>
<name>A0A1E3XGC8_9BACT</name>
<gene>
    <name evidence="2" type="ORF">SCARUB_00132</name>
</gene>
<evidence type="ECO:0000313" key="2">
    <source>
        <dbReference type="EMBL" id="ODS34696.1"/>
    </source>
</evidence>
<keyword evidence="1" id="KW-0732">Signal</keyword>